<sequence>LGPLEYILNTPSHHRVHHGRNPYCIDKNYGGTLIIWDRLFGTFEWEKSSEKPVYGLVKNVETFDQLYLQFFVLKELGWNKGKLCDSEGKPLFPGFVNKIKALLWPPGYIPGSRTKQFFLWRSMVDSTERIPEVDPKQARYDPGMSITMKVYIVLHFFVQLFTFLHFSVIRSTLSYTHSAISIALMVAAMQSFGYFFDKK</sequence>
<feature type="transmembrane region" description="Helical" evidence="7">
    <location>
        <begin position="175"/>
        <end position="196"/>
    </location>
</feature>
<evidence type="ECO:0000313" key="9">
    <source>
        <dbReference type="Proteomes" id="UP000036681"/>
    </source>
</evidence>
<name>A0A0M3IKS0_ASCLU</name>
<dbReference type="PANTHER" id="PTHR21624:SF1">
    <property type="entry name" value="ALKYLGLYCEROL MONOOXYGENASE"/>
    <property type="match status" value="1"/>
</dbReference>
<keyword evidence="5" id="KW-0443">Lipid metabolism</keyword>
<evidence type="ECO:0000313" key="10">
    <source>
        <dbReference type="WBParaSite" id="ALUE_0001934701-mRNA-1"/>
    </source>
</evidence>
<dbReference type="Proteomes" id="UP000036681">
    <property type="component" value="Unplaced"/>
</dbReference>
<evidence type="ECO:0000256" key="3">
    <source>
        <dbReference type="ARBA" id="ARBA00022989"/>
    </source>
</evidence>
<dbReference type="WBParaSite" id="ALUE_0001934701-mRNA-1">
    <property type="protein sequence ID" value="ALUE_0001934701-mRNA-1"/>
    <property type="gene ID" value="ALUE_0001934701"/>
</dbReference>
<comment type="subcellular location">
    <subcellularLocation>
        <location evidence="1">Endomembrane system</location>
        <topology evidence="1">Multi-pass membrane protein</topology>
    </subcellularLocation>
</comment>
<evidence type="ECO:0000256" key="5">
    <source>
        <dbReference type="ARBA" id="ARBA00023098"/>
    </source>
</evidence>
<keyword evidence="2 7" id="KW-0812">Transmembrane</keyword>
<dbReference type="AlphaFoldDB" id="A0A0M3IKS0"/>
<dbReference type="InterPro" id="IPR051689">
    <property type="entry name" value="Sterol_desaturase/TMEM195"/>
</dbReference>
<evidence type="ECO:0000259" key="8">
    <source>
        <dbReference type="Pfam" id="PF04116"/>
    </source>
</evidence>
<dbReference type="GO" id="GO:0005783">
    <property type="term" value="C:endoplasmic reticulum"/>
    <property type="evidence" value="ECO:0007669"/>
    <property type="project" value="TreeGrafter"/>
</dbReference>
<accession>A0A0M3IKS0</accession>
<dbReference type="GO" id="GO:0006643">
    <property type="term" value="P:membrane lipid metabolic process"/>
    <property type="evidence" value="ECO:0007669"/>
    <property type="project" value="TreeGrafter"/>
</dbReference>
<dbReference type="GO" id="GO:0050479">
    <property type="term" value="F:glyceryl-ether monooxygenase activity"/>
    <property type="evidence" value="ECO:0007669"/>
    <property type="project" value="TreeGrafter"/>
</dbReference>
<dbReference type="GO" id="GO:0005506">
    <property type="term" value="F:iron ion binding"/>
    <property type="evidence" value="ECO:0007669"/>
    <property type="project" value="InterPro"/>
</dbReference>
<evidence type="ECO:0000256" key="6">
    <source>
        <dbReference type="ARBA" id="ARBA00023136"/>
    </source>
</evidence>
<feature type="domain" description="Fatty acid hydroxylase" evidence="8">
    <location>
        <begin position="5"/>
        <end position="42"/>
    </location>
</feature>
<evidence type="ECO:0000256" key="4">
    <source>
        <dbReference type="ARBA" id="ARBA00023002"/>
    </source>
</evidence>
<protein>
    <submittedName>
        <fullName evidence="10">Fatty acid hydroxylase domain-containing protein</fullName>
    </submittedName>
</protein>
<feature type="transmembrane region" description="Helical" evidence="7">
    <location>
        <begin position="150"/>
        <end position="169"/>
    </location>
</feature>
<evidence type="ECO:0000256" key="2">
    <source>
        <dbReference type="ARBA" id="ARBA00022692"/>
    </source>
</evidence>
<dbReference type="GO" id="GO:0008610">
    <property type="term" value="P:lipid biosynthetic process"/>
    <property type="evidence" value="ECO:0007669"/>
    <property type="project" value="InterPro"/>
</dbReference>
<dbReference type="Pfam" id="PF04116">
    <property type="entry name" value="FA_hydroxylase"/>
    <property type="match status" value="1"/>
</dbReference>
<dbReference type="InterPro" id="IPR006694">
    <property type="entry name" value="Fatty_acid_hydroxylase"/>
</dbReference>
<organism evidence="9 10">
    <name type="scientific">Ascaris lumbricoides</name>
    <name type="common">Giant roundworm</name>
    <dbReference type="NCBI Taxonomy" id="6252"/>
    <lineage>
        <taxon>Eukaryota</taxon>
        <taxon>Metazoa</taxon>
        <taxon>Ecdysozoa</taxon>
        <taxon>Nematoda</taxon>
        <taxon>Chromadorea</taxon>
        <taxon>Rhabditida</taxon>
        <taxon>Spirurina</taxon>
        <taxon>Ascaridomorpha</taxon>
        <taxon>Ascaridoidea</taxon>
        <taxon>Ascarididae</taxon>
        <taxon>Ascaris</taxon>
    </lineage>
</organism>
<dbReference type="PANTHER" id="PTHR21624">
    <property type="entry name" value="STEROL DESATURASE-RELATED PROTEIN"/>
    <property type="match status" value="1"/>
</dbReference>
<keyword evidence="3 7" id="KW-1133">Transmembrane helix</keyword>
<keyword evidence="6 7" id="KW-0472">Membrane</keyword>
<keyword evidence="9" id="KW-1185">Reference proteome</keyword>
<reference evidence="10" key="1">
    <citation type="submission" date="2016-05" db="UniProtKB">
        <authorList>
            <consortium name="WormBaseParasite"/>
        </authorList>
    </citation>
    <scope>IDENTIFICATION</scope>
</reference>
<evidence type="ECO:0000256" key="7">
    <source>
        <dbReference type="SAM" id="Phobius"/>
    </source>
</evidence>
<evidence type="ECO:0000256" key="1">
    <source>
        <dbReference type="ARBA" id="ARBA00004127"/>
    </source>
</evidence>
<dbReference type="GO" id="GO:0016020">
    <property type="term" value="C:membrane"/>
    <property type="evidence" value="ECO:0007669"/>
    <property type="project" value="GOC"/>
</dbReference>
<keyword evidence="4" id="KW-0560">Oxidoreductase</keyword>
<proteinExistence type="predicted"/>